<sequence>MAKFQLNPSSSPIDACPNPECLTKSKVGEGMKDAGANAGAQQIGGNKEPAALILVETIQDIQTDFGDDAMGFTQIKEWYNQFKDGRTPVVSEPPSGRPSTIQNDQVIAKVNAIVIRDRRVTIREIAKKWTSALSGTFHSDRSLAIKSVDEIRAEVADGEAKATWVAEWTRHLPVPPGVPTILGPPLPLVVGQLARLKCVSQGGHPPPSLRWFKGEREIHAPVHATPSGVSSELVVRAEAEDNGASYRCEAYNEASKEPAKTFFHPVVHCLAVRRRPLFRSNEVESVAKAIIYKNQLGLELGNANHVIDLPALWEIILEVETIQDIKTDFGDDAIGFTQIKEWYNRFKDGRTSVDSEPRSGQPSTIQNDQVIAKVKAIVMRDHSVTIREIAE</sequence>
<proteinExistence type="predicted"/>
<feature type="domain" description="Ig-like" evidence="1">
    <location>
        <begin position="176"/>
        <end position="259"/>
    </location>
</feature>
<dbReference type="PROSITE" id="PS50835">
    <property type="entry name" value="IG_LIKE"/>
    <property type="match status" value="1"/>
</dbReference>
<dbReference type="InterPro" id="IPR013783">
    <property type="entry name" value="Ig-like_fold"/>
</dbReference>
<dbReference type="Proteomes" id="UP001235939">
    <property type="component" value="Chromosome X"/>
</dbReference>
<evidence type="ECO:0000313" key="2">
    <source>
        <dbReference type="EMBL" id="UYV84055.1"/>
    </source>
</evidence>
<evidence type="ECO:0000313" key="3">
    <source>
        <dbReference type="Proteomes" id="UP001235939"/>
    </source>
</evidence>
<dbReference type="SUPFAM" id="SSF48726">
    <property type="entry name" value="Immunoglobulin"/>
    <property type="match status" value="1"/>
</dbReference>
<gene>
    <name evidence="2" type="ORF">LAZ67_X000993</name>
</gene>
<accession>A0ABY6LS46</accession>
<dbReference type="InterPro" id="IPR052709">
    <property type="entry name" value="Transposase-MT_Hybrid"/>
</dbReference>
<protein>
    <submittedName>
        <fullName evidence="2">NPHS1</fullName>
    </submittedName>
</protein>
<keyword evidence="3" id="KW-1185">Reference proteome</keyword>
<organism evidence="2 3">
    <name type="scientific">Cordylochernes scorpioides</name>
    <dbReference type="NCBI Taxonomy" id="51811"/>
    <lineage>
        <taxon>Eukaryota</taxon>
        <taxon>Metazoa</taxon>
        <taxon>Ecdysozoa</taxon>
        <taxon>Arthropoda</taxon>
        <taxon>Chelicerata</taxon>
        <taxon>Arachnida</taxon>
        <taxon>Pseudoscorpiones</taxon>
        <taxon>Cheliferoidea</taxon>
        <taxon>Chernetidae</taxon>
        <taxon>Cordylochernes</taxon>
    </lineage>
</organism>
<dbReference type="Gene3D" id="2.60.40.10">
    <property type="entry name" value="Immunoglobulins"/>
    <property type="match status" value="1"/>
</dbReference>
<dbReference type="Pfam" id="PF13927">
    <property type="entry name" value="Ig_3"/>
    <property type="match status" value="1"/>
</dbReference>
<dbReference type="InterPro" id="IPR007110">
    <property type="entry name" value="Ig-like_dom"/>
</dbReference>
<name>A0ABY6LS46_9ARAC</name>
<evidence type="ECO:0000259" key="1">
    <source>
        <dbReference type="PROSITE" id="PS50835"/>
    </source>
</evidence>
<dbReference type="PANTHER" id="PTHR46060:SF1">
    <property type="entry name" value="MARINER MOS1 TRANSPOSASE-LIKE PROTEIN"/>
    <property type="match status" value="1"/>
</dbReference>
<reference evidence="2 3" key="1">
    <citation type="submission" date="2022-03" db="EMBL/GenBank/DDBJ databases">
        <title>A chromosomal length assembly of Cordylochernes scorpioides.</title>
        <authorList>
            <person name="Zeh D."/>
            <person name="Zeh J."/>
        </authorList>
    </citation>
    <scope>NUCLEOTIDE SEQUENCE [LARGE SCALE GENOMIC DNA]</scope>
    <source>
        <strain evidence="2">IN4F17</strain>
        <tissue evidence="2">Whole Body</tissue>
    </source>
</reference>
<dbReference type="InterPro" id="IPR036179">
    <property type="entry name" value="Ig-like_dom_sf"/>
</dbReference>
<dbReference type="PANTHER" id="PTHR46060">
    <property type="entry name" value="MARINER MOS1 TRANSPOSASE-LIKE PROTEIN"/>
    <property type="match status" value="1"/>
</dbReference>
<dbReference type="EMBL" id="CP092886">
    <property type="protein sequence ID" value="UYV84055.1"/>
    <property type="molecule type" value="Genomic_DNA"/>
</dbReference>